<comment type="caution">
    <text evidence="7">The sequence shown here is derived from an EMBL/GenBank/DDBJ whole genome shotgun (WGS) entry which is preliminary data.</text>
</comment>
<gene>
    <name evidence="7" type="ORF">BKA03_002615</name>
</gene>
<dbReference type="GO" id="GO:0004803">
    <property type="term" value="F:transposase activity"/>
    <property type="evidence" value="ECO:0007669"/>
    <property type="project" value="UniProtKB-UniRule"/>
</dbReference>
<evidence type="ECO:0000313" key="8">
    <source>
        <dbReference type="Proteomes" id="UP000547973"/>
    </source>
</evidence>
<dbReference type="GO" id="GO:0003677">
    <property type="term" value="F:DNA binding"/>
    <property type="evidence" value="ECO:0007669"/>
    <property type="project" value="UniProtKB-UniRule"/>
</dbReference>
<dbReference type="AlphaFoldDB" id="A0A7Z0CIE7"/>
<keyword evidence="6" id="KW-0814">Transposable element</keyword>
<keyword evidence="3 6" id="KW-0815">Transposition</keyword>
<protein>
    <recommendedName>
        <fullName evidence="6">Mutator family transposase</fullName>
    </recommendedName>
</protein>
<evidence type="ECO:0000313" key="7">
    <source>
        <dbReference type="EMBL" id="NYI42496.1"/>
    </source>
</evidence>
<organism evidence="7 8">
    <name type="scientific">Demequina lutea</name>
    <dbReference type="NCBI Taxonomy" id="431489"/>
    <lineage>
        <taxon>Bacteria</taxon>
        <taxon>Bacillati</taxon>
        <taxon>Actinomycetota</taxon>
        <taxon>Actinomycetes</taxon>
        <taxon>Micrococcales</taxon>
        <taxon>Demequinaceae</taxon>
        <taxon>Demequina</taxon>
    </lineage>
</organism>
<dbReference type="Pfam" id="PF00872">
    <property type="entry name" value="Transposase_mut"/>
    <property type="match status" value="1"/>
</dbReference>
<proteinExistence type="inferred from homology"/>
<keyword evidence="4 6" id="KW-0238">DNA-binding</keyword>
<evidence type="ECO:0000256" key="4">
    <source>
        <dbReference type="ARBA" id="ARBA00023125"/>
    </source>
</evidence>
<evidence type="ECO:0000256" key="1">
    <source>
        <dbReference type="ARBA" id="ARBA00002190"/>
    </source>
</evidence>
<evidence type="ECO:0000256" key="6">
    <source>
        <dbReference type="RuleBase" id="RU365089"/>
    </source>
</evidence>
<dbReference type="InterPro" id="IPR001207">
    <property type="entry name" value="Transposase_mutator"/>
</dbReference>
<evidence type="ECO:0000256" key="2">
    <source>
        <dbReference type="ARBA" id="ARBA00010961"/>
    </source>
</evidence>
<dbReference type="GO" id="GO:0006313">
    <property type="term" value="P:DNA transposition"/>
    <property type="evidence" value="ECO:0007669"/>
    <property type="project" value="UniProtKB-UniRule"/>
</dbReference>
<comment type="similarity">
    <text evidence="2 6">Belongs to the transposase mutator family.</text>
</comment>
<dbReference type="EMBL" id="JACBZO010000001">
    <property type="protein sequence ID" value="NYI42496.1"/>
    <property type="molecule type" value="Genomic_DNA"/>
</dbReference>
<keyword evidence="5 6" id="KW-0233">DNA recombination</keyword>
<evidence type="ECO:0000256" key="5">
    <source>
        <dbReference type="ARBA" id="ARBA00023172"/>
    </source>
</evidence>
<reference evidence="7 8" key="1">
    <citation type="submission" date="2020-07" db="EMBL/GenBank/DDBJ databases">
        <title>Sequencing the genomes of 1000 actinobacteria strains.</title>
        <authorList>
            <person name="Klenk H.-P."/>
        </authorList>
    </citation>
    <scope>NUCLEOTIDE SEQUENCE [LARGE SCALE GENOMIC DNA]</scope>
    <source>
        <strain evidence="7 8">DSM 19970</strain>
    </source>
</reference>
<accession>A0A7Z0CIE7</accession>
<dbReference type="Proteomes" id="UP000547973">
    <property type="component" value="Unassembled WGS sequence"/>
</dbReference>
<keyword evidence="8" id="KW-1185">Reference proteome</keyword>
<comment type="function">
    <text evidence="1 6">Required for the transposition of the insertion element.</text>
</comment>
<sequence>MTKRSEGKQDEPGARRLRRELFDEEMLDRLMAASDERGLALTGEGGFLPEMIRAVLERGMDAELSDHLGYERGDPDARYYPNSRNGASAKTVTSIAGDVELAIPRDRDGTFTPRLVPKGARRLGGLDDMIISLYASGMTIRDIQHHLVSTIGTDLSPETISKITDEVTAWQSTPLETARSTP</sequence>
<dbReference type="PANTHER" id="PTHR33217">
    <property type="entry name" value="TRANSPOSASE FOR INSERTION SEQUENCE ELEMENT IS1081"/>
    <property type="match status" value="1"/>
</dbReference>
<name>A0A7Z0CIE7_9MICO</name>
<dbReference type="PANTHER" id="PTHR33217:SF5">
    <property type="entry name" value="MUTATOR FAMILY TRANSPOSASE"/>
    <property type="match status" value="1"/>
</dbReference>
<evidence type="ECO:0000256" key="3">
    <source>
        <dbReference type="ARBA" id="ARBA00022578"/>
    </source>
</evidence>